<feature type="compositionally biased region" description="Basic and acidic residues" evidence="1">
    <location>
        <begin position="610"/>
        <end position="620"/>
    </location>
</feature>
<feature type="region of interest" description="Disordered" evidence="1">
    <location>
        <begin position="720"/>
        <end position="744"/>
    </location>
</feature>
<feature type="region of interest" description="Disordered" evidence="1">
    <location>
        <begin position="2038"/>
        <end position="2077"/>
    </location>
</feature>
<feature type="region of interest" description="Disordered" evidence="1">
    <location>
        <begin position="269"/>
        <end position="346"/>
    </location>
</feature>
<feature type="region of interest" description="Disordered" evidence="1">
    <location>
        <begin position="655"/>
        <end position="676"/>
    </location>
</feature>
<feature type="compositionally biased region" description="Low complexity" evidence="1">
    <location>
        <begin position="2409"/>
        <end position="2423"/>
    </location>
</feature>
<feature type="compositionally biased region" description="Low complexity" evidence="1">
    <location>
        <begin position="2257"/>
        <end position="2277"/>
    </location>
</feature>
<feature type="compositionally biased region" description="Basic and acidic residues" evidence="1">
    <location>
        <begin position="2547"/>
        <end position="2566"/>
    </location>
</feature>
<feature type="region of interest" description="Disordered" evidence="1">
    <location>
        <begin position="1887"/>
        <end position="1996"/>
    </location>
</feature>
<feature type="region of interest" description="Disordered" evidence="1">
    <location>
        <begin position="781"/>
        <end position="809"/>
    </location>
</feature>
<proteinExistence type="predicted"/>
<feature type="compositionally biased region" description="Basic and acidic residues" evidence="1">
    <location>
        <begin position="1642"/>
        <end position="1651"/>
    </location>
</feature>
<feature type="region of interest" description="Disordered" evidence="1">
    <location>
        <begin position="1740"/>
        <end position="1875"/>
    </location>
</feature>
<feature type="compositionally biased region" description="Basic and acidic residues" evidence="1">
    <location>
        <begin position="119"/>
        <end position="132"/>
    </location>
</feature>
<feature type="compositionally biased region" description="Low complexity" evidence="1">
    <location>
        <begin position="177"/>
        <end position="206"/>
    </location>
</feature>
<feature type="compositionally biased region" description="Low complexity" evidence="1">
    <location>
        <begin position="2232"/>
        <end position="2242"/>
    </location>
</feature>
<protein>
    <submittedName>
        <fullName evidence="2">Uncharacterized protein</fullName>
    </submittedName>
</protein>
<feature type="region of interest" description="Disordered" evidence="1">
    <location>
        <begin position="2611"/>
        <end position="2647"/>
    </location>
</feature>
<feature type="compositionally biased region" description="Low complexity" evidence="1">
    <location>
        <begin position="2567"/>
        <end position="2585"/>
    </location>
</feature>
<dbReference type="OrthoDB" id="2429596at2759"/>
<feature type="region of interest" description="Disordered" evidence="1">
    <location>
        <begin position="2230"/>
        <end position="2585"/>
    </location>
</feature>
<organism evidence="2 3">
    <name type="scientific">Dissophora globulifera</name>
    <dbReference type="NCBI Taxonomy" id="979702"/>
    <lineage>
        <taxon>Eukaryota</taxon>
        <taxon>Fungi</taxon>
        <taxon>Fungi incertae sedis</taxon>
        <taxon>Mucoromycota</taxon>
        <taxon>Mortierellomycotina</taxon>
        <taxon>Mortierellomycetes</taxon>
        <taxon>Mortierellales</taxon>
        <taxon>Mortierellaceae</taxon>
        <taxon>Dissophora</taxon>
    </lineage>
</organism>
<gene>
    <name evidence="2" type="ORF">BGZ99_004320</name>
</gene>
<feature type="region of interest" description="Disordered" evidence="1">
    <location>
        <begin position="1"/>
        <end position="226"/>
    </location>
</feature>
<feature type="compositionally biased region" description="Low complexity" evidence="1">
    <location>
        <begin position="2375"/>
        <end position="2386"/>
    </location>
</feature>
<evidence type="ECO:0000313" key="3">
    <source>
        <dbReference type="Proteomes" id="UP000738325"/>
    </source>
</evidence>
<feature type="compositionally biased region" description="Acidic residues" evidence="1">
    <location>
        <begin position="276"/>
        <end position="288"/>
    </location>
</feature>
<reference evidence="2" key="1">
    <citation type="journal article" date="2020" name="Fungal Divers.">
        <title>Resolving the Mortierellaceae phylogeny through synthesis of multi-gene phylogenetics and phylogenomics.</title>
        <authorList>
            <person name="Vandepol N."/>
            <person name="Liber J."/>
            <person name="Desiro A."/>
            <person name="Na H."/>
            <person name="Kennedy M."/>
            <person name="Barry K."/>
            <person name="Grigoriev I.V."/>
            <person name="Miller A.N."/>
            <person name="O'Donnell K."/>
            <person name="Stajich J.E."/>
            <person name="Bonito G."/>
        </authorList>
    </citation>
    <scope>NUCLEOTIDE SEQUENCE</scope>
    <source>
        <strain evidence="2">REB-010B</strain>
    </source>
</reference>
<feature type="compositionally biased region" description="Polar residues" evidence="1">
    <location>
        <begin position="1768"/>
        <end position="1782"/>
    </location>
</feature>
<feature type="compositionally biased region" description="Low complexity" evidence="1">
    <location>
        <begin position="1893"/>
        <end position="1921"/>
    </location>
</feature>
<feature type="compositionally biased region" description="Polar residues" evidence="1">
    <location>
        <begin position="1966"/>
        <end position="1986"/>
    </location>
</feature>
<feature type="compositionally biased region" description="Low complexity" evidence="1">
    <location>
        <begin position="133"/>
        <end position="167"/>
    </location>
</feature>
<feature type="compositionally biased region" description="Low complexity" evidence="1">
    <location>
        <begin position="2321"/>
        <end position="2335"/>
    </location>
</feature>
<name>A0A9P6RT04_9FUNG</name>
<feature type="compositionally biased region" description="Polar residues" evidence="1">
    <location>
        <begin position="314"/>
        <end position="323"/>
    </location>
</feature>
<feature type="region of interest" description="Disordered" evidence="1">
    <location>
        <begin position="545"/>
        <end position="567"/>
    </location>
</feature>
<feature type="region of interest" description="Disordered" evidence="1">
    <location>
        <begin position="912"/>
        <end position="940"/>
    </location>
</feature>
<feature type="compositionally biased region" description="Low complexity" evidence="1">
    <location>
        <begin position="324"/>
        <end position="346"/>
    </location>
</feature>
<evidence type="ECO:0000313" key="2">
    <source>
        <dbReference type="EMBL" id="KAG0328832.1"/>
    </source>
</evidence>
<dbReference type="Proteomes" id="UP000738325">
    <property type="component" value="Unassembled WGS sequence"/>
</dbReference>
<evidence type="ECO:0000256" key="1">
    <source>
        <dbReference type="SAM" id="MobiDB-lite"/>
    </source>
</evidence>
<feature type="compositionally biased region" description="Low complexity" evidence="1">
    <location>
        <begin position="2504"/>
        <end position="2517"/>
    </location>
</feature>
<dbReference type="EMBL" id="JAAAIP010000027">
    <property type="protein sequence ID" value="KAG0328832.1"/>
    <property type="molecule type" value="Genomic_DNA"/>
</dbReference>
<feature type="compositionally biased region" description="Basic and acidic residues" evidence="1">
    <location>
        <begin position="2483"/>
        <end position="2498"/>
    </location>
</feature>
<feature type="compositionally biased region" description="Acidic residues" evidence="1">
    <location>
        <begin position="1923"/>
        <end position="1932"/>
    </location>
</feature>
<feature type="compositionally biased region" description="Acidic residues" evidence="1">
    <location>
        <begin position="1652"/>
        <end position="1676"/>
    </location>
</feature>
<feature type="region of interest" description="Disordered" evidence="1">
    <location>
        <begin position="599"/>
        <end position="624"/>
    </location>
</feature>
<accession>A0A9P6RT04</accession>
<feature type="compositionally biased region" description="Basic and acidic residues" evidence="1">
    <location>
        <begin position="2635"/>
        <end position="2644"/>
    </location>
</feature>
<feature type="compositionally biased region" description="Low complexity" evidence="1">
    <location>
        <begin position="2059"/>
        <end position="2074"/>
    </location>
</feature>
<feature type="compositionally biased region" description="Polar residues" evidence="1">
    <location>
        <begin position="2350"/>
        <end position="2369"/>
    </location>
</feature>
<sequence>MAASSSHSQHQHYQESDATSDSNDEFASASEGDDDLPWEPVVRSSPIIARQSSLQQATHHSVQHQQQLETPRPAPAALAHGHAIDVSSGSKLQQEHEDDDHHHHQQHSNQPSYHLHQHQYRDEHQQQYDHDQSQLQPQGAFAYNQPYSSSSSFSPTATTQSSYSHSHSQLHSHTSHSHQQLQHHTSTTSFTTSSSTSSPTLSRSQLGSNQPVSRGATPKLRERMRQSPVLHSKVVQAYLDPNSAVSSTPSTRRQQITPEYVRQAWMQDHEDAQQESSEDDLQYEEEEPTQYQSASARDLTSRDPWSSVPVMPIDTTTNTGAAPSSSSSEFSSQIYYHQQQQQEGEYSQGIDEQLNVAYTPEIEHTTAIATSVPLSASTFSPQDYQEEETSWGFDDQLDIDQQQQQNQNHPFLPLSPDNRAAVGTSPQADQQQQQDEEESWKFDDRIVVDNPTAEQMESSWGFDEQLELENPVVATQADDADDAPIPKDGDHSYGHHVQMDEDEGDAWVYDDQLMHIEDSADQEVPSATETLDDHDDVQRVSIGNDHEREAESDEIASDSGNPFASPEDDLVAEQELLAHSSSTASELDHHHSPIEYQPAHQSYRGASPESHVHSTEDFEHGTNAGGDVEVAEAEASWGFDMDEVLDIEVQAIEQEEEGEEMEQSHYHGSSTPENSTKDAILEHDVPVVDLVADTQDDQLAQESDNEHDVEVRDVLRSAQANPIVESGDGHKTGASSSPLSLAVDDQDYAPAGGIDHIEGGSSFHHLQPTSLPQFIEADSVDNEPSIAQSAEPAALGARSDSEDSDIYGDLSTAREMMSRSSNRLDEAQEDDDFLEHMERGVPMNRSISTPYSDDEPPKFVMDDEVVELMERGEPRPVPGTPAMLIESLDDIENDAEDEGQEAETDVVADYGLDTPFHPISERQSGDLSDDLAISSPSHTETIHEEVLSEKEIDEIVTAVAPAAVEQKDQVDGSERIEDHILSSDVPESDFMTTTEPVQEVAQEAIVDMVSDDRDPANPFSDAAAIDNPDAWDQTEQSIDAAAIESAMELAASKSPDLDTVESSILDSNEPVEPVHEIEVDVALDEDAWASQDMDTGIAPIILEAPIKDSVTDMFHADLEEDAGHKADIYSQHAVDEHHDVPQDVLVDQDSQNFADSLFNRTIEEPDLPAVMTHHHGYSLADEESVAELEQPQLHVAHTDRNHGSTLDAIDISVDEDDAWGEQEEDLDVNAAVLTHFDPVPVEVHEDKTEHEEPLAHEPLAQETLAPEPLAQEPLADANEPSGLLALQEDGQPPALNLIQSSVDVVEEEPEIKADLDDAIEAALEEDAWADQAEDIPYSFTPHVAKETQQEQESAAVAEILLGQSDNSLATSPLEIHHHHQQQETRDIFHKSTNSYMDNMEPEDDDAWGGEDDIVIEDVEEAPSRIELFNASEAQLSDRVEEHAHTSKETTIYDAVDIAIEDDMWGGQGIDIDSVMDLYGAKDTNSMFEERAGDVIPFATTERAQEHEVEDDIPFATTGVTQEQREVEAAAEVYIDAARDEYSWAQESEQTSKDHLWSIAAPSAVKMDHEQIADQAASTYAELLLDAALEDDTSVEQAHSITPVSAEAPAVVAETTADYDSFLDELEREQQLSVTSTRAEDILPLRDTKQMEDVPEDAWGWDEDETAGDLSAENEETLMEKREQPSKNLTYTGHDQLVPEQDIRKDEDTTPTAAETGLSALESEQGTVALTNIAVSGISNAATPDRLSPLTASKERTMSDADSGEEGSSRSPSWQDVSPASVSKRSEAGMSVGSEFESEYSVRSMDEYGHDSPLPEQHEVTHGHGYGLGHDQVHHDQQHQSQHGHDHGSGGSISTEPKHHLGSAMSWTDLNQDDDWNDEMPEVAIEETGTEEIVTAPSSSSTATVAPPALELPDLPDLGGADSWDFDQDEDSGYDNIHLQQKGDAPAAIDARTSLTTPDMSAHQRGFGSSATTPSPNYNATMASYHSSDAELPPTSSFSPTQIHRAAMTPTVMTQTTLPTTEVEDDSHLPLAIRQQRARLAAKGKPLPPISKYKSTKDVSSSPAASSPSTSGLSPRLAATSPRISFTAPAGITTPASPLLGTATLAGSSMSPSMTTPRTTAAVDHKYLTPALQKQRERLEKKRAEAAAAAALKSNTTRRLTVTDSEAPDMQSILGGRIGSPQIAQATLPPSALRHPTTPVTSVATAATTTTIMSPTLSQKRTVHMSDTVTTKSIPASPSLSHSSPKDESPSASRRRGSSGAMHASISSTAPSSSSSVAETGGFMRRSKESHQHKMGSSTRLDSHGQDMDTDVVARSSQSDAYRYSATRVSTSSSRSGWNDTVDEEDHQEEAASNRSGPFGSSKTMASTPKETQKPSFMSGSSSASSSFYQQAVPGLDSDHHDGDGGNRYGSSSAGFGSGPASDSVSGRGSASMSELLGSGSTSSYLSSKKADEYDPYGPMSSASVNTSGSGKLSSKGGKGKARSSMEDDTRSSFSEHNETLIGQTTPTPSMSLLSPTSAVSMSHRHDHHYQSNASTGSLVGDISSMLNEKKSSGLDSLGQDRADTKRSPASMTPPTSSSNLQKSSSWSFGSWVSSAVAAASDTIDKAYETLDPEYSKMKTRGGSVHSDASGMVDENDPRGMDPYRKPGYVVGGSSLALGLASISTTGSSQQQQSQQRH</sequence>
<feature type="compositionally biased region" description="Polar residues" evidence="1">
    <location>
        <begin position="50"/>
        <end position="69"/>
    </location>
</feature>
<comment type="caution">
    <text evidence="2">The sequence shown here is derived from an EMBL/GenBank/DDBJ whole genome shotgun (WGS) entry which is preliminary data.</text>
</comment>
<feature type="region of interest" description="Disordered" evidence="1">
    <location>
        <begin position="1642"/>
        <end position="1710"/>
    </location>
</feature>
<feature type="compositionally biased region" description="Basic and acidic residues" evidence="1">
    <location>
        <begin position="1830"/>
        <end position="1847"/>
    </location>
</feature>
<feature type="compositionally biased region" description="Basic and acidic residues" evidence="1">
    <location>
        <begin position="93"/>
        <end position="102"/>
    </location>
</feature>
<feature type="compositionally biased region" description="Low complexity" evidence="1">
    <location>
        <begin position="2431"/>
        <end position="2447"/>
    </location>
</feature>
<feature type="region of interest" description="Disordered" evidence="1">
    <location>
        <begin position="403"/>
        <end position="444"/>
    </location>
</feature>
<keyword evidence="3" id="KW-1185">Reference proteome</keyword>